<feature type="region of interest" description="Disordered" evidence="1">
    <location>
        <begin position="15"/>
        <end position="35"/>
    </location>
</feature>
<reference evidence="2" key="1">
    <citation type="submission" date="2023-06" db="EMBL/GenBank/DDBJ databases">
        <authorList>
            <consortium name="Lawrence Berkeley National Laboratory"/>
            <person name="Ahrendt S."/>
            <person name="Sahu N."/>
            <person name="Indic B."/>
            <person name="Wong-Bajracharya J."/>
            <person name="Merenyi Z."/>
            <person name="Ke H.-M."/>
            <person name="Monk M."/>
            <person name="Kocsube S."/>
            <person name="Drula E."/>
            <person name="Lipzen A."/>
            <person name="Balint B."/>
            <person name="Henrissat B."/>
            <person name="Andreopoulos B."/>
            <person name="Martin F.M."/>
            <person name="Harder C.B."/>
            <person name="Rigling D."/>
            <person name="Ford K.L."/>
            <person name="Foster G.D."/>
            <person name="Pangilinan J."/>
            <person name="Papanicolaou A."/>
            <person name="Barry K."/>
            <person name="LaButti K."/>
            <person name="Viragh M."/>
            <person name="Koriabine M."/>
            <person name="Yan M."/>
            <person name="Riley R."/>
            <person name="Champramary S."/>
            <person name="Plett K.L."/>
            <person name="Tsai I.J."/>
            <person name="Slot J."/>
            <person name="Sipos G."/>
            <person name="Plett J."/>
            <person name="Nagy L.G."/>
            <person name="Grigoriev I.V."/>
        </authorList>
    </citation>
    <scope>NUCLEOTIDE SEQUENCE</scope>
    <source>
        <strain evidence="2">CCBAS 213</strain>
    </source>
</reference>
<sequence>MTACPANINEFLTFLPQQHKPPPNSTSSADSDSYTPLELVPPEHRFISSQLYPNLLLNLKDIIGGVVNDLGVGDVSCQSMQDALDDMAMVSFRTERQVSEYGGYVAEVVRPVVKGLAGRIISVRHQAVGILQGSQIGSFSFTIGRRDKTEDGRFHWVSLNACADMNVAHPVLLAQAEALSRPFSLDATRKQTGAKAMVVKLALQMVAANTEFGFFFGGYIAIAAQLVKSTDPSRLGLILLLSPAFRLSNEALPIPETLTPFQATIQPEPFLAILVAMLCANLVPGHEVKSPPAAFYQPLPYKEDEHDSGDNDEDRDGIPACSVQVGTNAV</sequence>
<evidence type="ECO:0000313" key="3">
    <source>
        <dbReference type="Proteomes" id="UP001175211"/>
    </source>
</evidence>
<feature type="region of interest" description="Disordered" evidence="1">
    <location>
        <begin position="299"/>
        <end position="330"/>
    </location>
</feature>
<accession>A0AA39JXB7</accession>
<gene>
    <name evidence="2" type="ORF">EV420DRAFT_774200</name>
</gene>
<evidence type="ECO:0000313" key="2">
    <source>
        <dbReference type="EMBL" id="KAK0449546.1"/>
    </source>
</evidence>
<evidence type="ECO:0000256" key="1">
    <source>
        <dbReference type="SAM" id="MobiDB-lite"/>
    </source>
</evidence>
<dbReference type="EMBL" id="JAUEPS010000038">
    <property type="protein sequence ID" value="KAK0449546.1"/>
    <property type="molecule type" value="Genomic_DNA"/>
</dbReference>
<protein>
    <submittedName>
        <fullName evidence="2">Uncharacterized protein</fullName>
    </submittedName>
</protein>
<comment type="caution">
    <text evidence="2">The sequence shown here is derived from an EMBL/GenBank/DDBJ whole genome shotgun (WGS) entry which is preliminary data.</text>
</comment>
<dbReference type="GeneID" id="85366966"/>
<organism evidence="2 3">
    <name type="scientific">Armillaria tabescens</name>
    <name type="common">Ringless honey mushroom</name>
    <name type="synonym">Agaricus tabescens</name>
    <dbReference type="NCBI Taxonomy" id="1929756"/>
    <lineage>
        <taxon>Eukaryota</taxon>
        <taxon>Fungi</taxon>
        <taxon>Dikarya</taxon>
        <taxon>Basidiomycota</taxon>
        <taxon>Agaricomycotina</taxon>
        <taxon>Agaricomycetes</taxon>
        <taxon>Agaricomycetidae</taxon>
        <taxon>Agaricales</taxon>
        <taxon>Marasmiineae</taxon>
        <taxon>Physalacriaceae</taxon>
        <taxon>Desarmillaria</taxon>
    </lineage>
</organism>
<keyword evidence="3" id="KW-1185">Reference proteome</keyword>
<proteinExistence type="predicted"/>
<feature type="compositionally biased region" description="Polar residues" evidence="1">
    <location>
        <begin position="25"/>
        <end position="34"/>
    </location>
</feature>
<dbReference type="AlphaFoldDB" id="A0AA39JXB7"/>
<dbReference type="Proteomes" id="UP001175211">
    <property type="component" value="Unassembled WGS sequence"/>
</dbReference>
<dbReference type="RefSeq" id="XP_060326838.1">
    <property type="nucleotide sequence ID" value="XM_060483418.1"/>
</dbReference>
<name>A0AA39JXB7_ARMTA</name>